<feature type="transmembrane region" description="Helical" evidence="6">
    <location>
        <begin position="55"/>
        <end position="74"/>
    </location>
</feature>
<feature type="transmembrane region" description="Helical" evidence="6">
    <location>
        <begin position="98"/>
        <end position="118"/>
    </location>
</feature>
<comment type="subcellular location">
    <subcellularLocation>
        <location evidence="1">Membrane</location>
        <topology evidence="1">Multi-pass membrane protein</topology>
    </subcellularLocation>
</comment>
<dbReference type="EMBL" id="CAKKNE010000005">
    <property type="protein sequence ID" value="CAH0378202.1"/>
    <property type="molecule type" value="Genomic_DNA"/>
</dbReference>
<comment type="similarity">
    <text evidence="2 6">Belongs to the peroxisomal membrane protein PXMP2/4 family.</text>
</comment>
<keyword evidence="5 6" id="KW-0472">Membrane</keyword>
<dbReference type="Pfam" id="PF04117">
    <property type="entry name" value="Mpv17_PMP22"/>
    <property type="match status" value="1"/>
</dbReference>
<accession>A0A8J2SVK8</accession>
<evidence type="ECO:0000256" key="4">
    <source>
        <dbReference type="ARBA" id="ARBA00022989"/>
    </source>
</evidence>
<sequence>MSLVHFTTSLARRYAAAYEAKPIQTAVTSGVVIKTGADVFGQLFLEKRPLDTRRTLAMAVFSASIGGYGNYVFIREASKLASAAGGARGALAAAGADVLAYGPLVYLPAYTLAMGAAANKSLSDAAMTLRRQWREATACSVAILGPAQAVNFSVVPYGLRLPFMLGAAFVYNAALSSINLRALSASS</sequence>
<evidence type="ECO:0000256" key="2">
    <source>
        <dbReference type="ARBA" id="ARBA00006824"/>
    </source>
</evidence>
<comment type="caution">
    <text evidence="7">The sequence shown here is derived from an EMBL/GenBank/DDBJ whole genome shotgun (WGS) entry which is preliminary data.</text>
</comment>
<organism evidence="7 8">
    <name type="scientific">Pelagomonas calceolata</name>
    <dbReference type="NCBI Taxonomy" id="35677"/>
    <lineage>
        <taxon>Eukaryota</taxon>
        <taxon>Sar</taxon>
        <taxon>Stramenopiles</taxon>
        <taxon>Ochrophyta</taxon>
        <taxon>Pelagophyceae</taxon>
        <taxon>Pelagomonadales</taxon>
        <taxon>Pelagomonadaceae</taxon>
        <taxon>Pelagomonas</taxon>
    </lineage>
</organism>
<dbReference type="InterPro" id="IPR007248">
    <property type="entry name" value="Mpv17_PMP22"/>
</dbReference>
<evidence type="ECO:0000256" key="6">
    <source>
        <dbReference type="RuleBase" id="RU363053"/>
    </source>
</evidence>
<evidence type="ECO:0000256" key="3">
    <source>
        <dbReference type="ARBA" id="ARBA00022692"/>
    </source>
</evidence>
<dbReference type="PANTHER" id="PTHR11266:SF21">
    <property type="entry name" value="ACT DOMAIN-CONTAINING PROTEIN"/>
    <property type="match status" value="1"/>
</dbReference>
<proteinExistence type="inferred from homology"/>
<evidence type="ECO:0000256" key="1">
    <source>
        <dbReference type="ARBA" id="ARBA00004141"/>
    </source>
</evidence>
<evidence type="ECO:0000256" key="5">
    <source>
        <dbReference type="ARBA" id="ARBA00023136"/>
    </source>
</evidence>
<name>A0A8J2SVK8_9STRA</name>
<keyword evidence="4 6" id="KW-1133">Transmembrane helix</keyword>
<gene>
    <name evidence="7" type="ORF">PECAL_5P27220</name>
</gene>
<dbReference type="OrthoDB" id="430207at2759"/>
<dbReference type="GO" id="GO:0005737">
    <property type="term" value="C:cytoplasm"/>
    <property type="evidence" value="ECO:0007669"/>
    <property type="project" value="TreeGrafter"/>
</dbReference>
<dbReference type="Proteomes" id="UP000789595">
    <property type="component" value="Unassembled WGS sequence"/>
</dbReference>
<evidence type="ECO:0000313" key="8">
    <source>
        <dbReference type="Proteomes" id="UP000789595"/>
    </source>
</evidence>
<evidence type="ECO:0000313" key="7">
    <source>
        <dbReference type="EMBL" id="CAH0378202.1"/>
    </source>
</evidence>
<keyword evidence="8" id="KW-1185">Reference proteome</keyword>
<dbReference type="PANTHER" id="PTHR11266">
    <property type="entry name" value="PEROXISOMAL MEMBRANE PROTEIN 2, PXMP2 MPV17"/>
    <property type="match status" value="1"/>
</dbReference>
<reference evidence="7" key="1">
    <citation type="submission" date="2021-11" db="EMBL/GenBank/DDBJ databases">
        <authorList>
            <consortium name="Genoscope - CEA"/>
            <person name="William W."/>
        </authorList>
    </citation>
    <scope>NUCLEOTIDE SEQUENCE</scope>
</reference>
<keyword evidence="3 6" id="KW-0812">Transmembrane</keyword>
<feature type="transmembrane region" description="Helical" evidence="6">
    <location>
        <begin position="163"/>
        <end position="183"/>
    </location>
</feature>
<dbReference type="GO" id="GO:0016020">
    <property type="term" value="C:membrane"/>
    <property type="evidence" value="ECO:0007669"/>
    <property type="project" value="UniProtKB-SubCell"/>
</dbReference>
<dbReference type="AlphaFoldDB" id="A0A8J2SVK8"/>
<protein>
    <submittedName>
        <fullName evidence="7">Uncharacterized protein</fullName>
    </submittedName>
</protein>